<evidence type="ECO:0000256" key="5">
    <source>
        <dbReference type="ARBA" id="ARBA00023136"/>
    </source>
</evidence>
<feature type="transmembrane region" description="Helical" evidence="6">
    <location>
        <begin position="81"/>
        <end position="101"/>
    </location>
</feature>
<evidence type="ECO:0000256" key="4">
    <source>
        <dbReference type="ARBA" id="ARBA00022989"/>
    </source>
</evidence>
<protein>
    <submittedName>
        <fullName evidence="7">Cytochrome C oxidase subunit IV family protein</fullName>
    </submittedName>
</protein>
<dbReference type="InterPro" id="IPR011743">
    <property type="entry name" value="Caa3_sub_IV"/>
</dbReference>
<keyword evidence="3 6" id="KW-0812">Transmembrane</keyword>
<keyword evidence="4 6" id="KW-1133">Transmembrane helix</keyword>
<dbReference type="AlphaFoldDB" id="A0A8J7U8K2"/>
<evidence type="ECO:0000313" key="8">
    <source>
        <dbReference type="Proteomes" id="UP000664417"/>
    </source>
</evidence>
<gene>
    <name evidence="7" type="ORF">J3U88_29475</name>
</gene>
<keyword evidence="8" id="KW-1185">Reference proteome</keyword>
<accession>A0A8J7U8K2</accession>
<keyword evidence="5 6" id="KW-0472">Membrane</keyword>
<name>A0A8J7U8K2_9BACT</name>
<dbReference type="GO" id="GO:0005886">
    <property type="term" value="C:plasma membrane"/>
    <property type="evidence" value="ECO:0007669"/>
    <property type="project" value="UniProtKB-SubCell"/>
</dbReference>
<feature type="transmembrane region" description="Helical" evidence="6">
    <location>
        <begin position="51"/>
        <end position="69"/>
    </location>
</feature>
<proteinExistence type="predicted"/>
<comment type="caution">
    <text evidence="7">The sequence shown here is derived from an EMBL/GenBank/DDBJ whole genome shotgun (WGS) entry which is preliminary data.</text>
</comment>
<dbReference type="Pfam" id="PF03626">
    <property type="entry name" value="COX4_pro"/>
    <property type="match status" value="1"/>
</dbReference>
<evidence type="ECO:0000313" key="7">
    <source>
        <dbReference type="EMBL" id="MBO1322641.1"/>
    </source>
</evidence>
<dbReference type="Proteomes" id="UP000664417">
    <property type="component" value="Unassembled WGS sequence"/>
</dbReference>
<dbReference type="InterPro" id="IPR005171">
    <property type="entry name" value="Cyt_c_oxidase_su4_prok"/>
</dbReference>
<evidence type="ECO:0000256" key="2">
    <source>
        <dbReference type="ARBA" id="ARBA00022475"/>
    </source>
</evidence>
<evidence type="ECO:0000256" key="3">
    <source>
        <dbReference type="ARBA" id="ARBA00022692"/>
    </source>
</evidence>
<feature type="transmembrane region" description="Helical" evidence="6">
    <location>
        <begin position="20"/>
        <end position="39"/>
    </location>
</feature>
<evidence type="ECO:0000256" key="6">
    <source>
        <dbReference type="SAM" id="Phobius"/>
    </source>
</evidence>
<dbReference type="RefSeq" id="WP_207862614.1">
    <property type="nucleotide sequence ID" value="NZ_JAFREP010000040.1"/>
</dbReference>
<comment type="subcellular location">
    <subcellularLocation>
        <location evidence="1">Cell membrane</location>
        <topology evidence="1">Multi-pass membrane protein</topology>
    </subcellularLocation>
</comment>
<dbReference type="NCBIfam" id="TIGR02229">
    <property type="entry name" value="caa3_sub_IV"/>
    <property type="match status" value="1"/>
</dbReference>
<organism evidence="7 8">
    <name type="scientific">Acanthopleuribacter pedis</name>
    <dbReference type="NCBI Taxonomy" id="442870"/>
    <lineage>
        <taxon>Bacteria</taxon>
        <taxon>Pseudomonadati</taxon>
        <taxon>Acidobacteriota</taxon>
        <taxon>Holophagae</taxon>
        <taxon>Acanthopleuribacterales</taxon>
        <taxon>Acanthopleuribacteraceae</taxon>
        <taxon>Acanthopleuribacter</taxon>
    </lineage>
</organism>
<evidence type="ECO:0000256" key="1">
    <source>
        <dbReference type="ARBA" id="ARBA00004651"/>
    </source>
</evidence>
<reference evidence="7" key="1">
    <citation type="submission" date="2021-03" db="EMBL/GenBank/DDBJ databases">
        <authorList>
            <person name="Wang G."/>
        </authorList>
    </citation>
    <scope>NUCLEOTIDE SEQUENCE</scope>
    <source>
        <strain evidence="7">KCTC 12899</strain>
    </source>
</reference>
<dbReference type="EMBL" id="JAFREP010000040">
    <property type="protein sequence ID" value="MBO1322641.1"/>
    <property type="molecule type" value="Genomic_DNA"/>
</dbReference>
<keyword evidence="2" id="KW-1003">Cell membrane</keyword>
<sequence>MGHDHHDDHHGEMGHIQAPVVYYGTFGALIALTLLTVFVASFETSPLMHDLIAMGIATVKATLVIVFFMHGKYEKAETWGFIWAPIILLATLLGALFIDYAGRQNDLYIEKTTIKELYINDAKSILDGKEHGGDHGDAKKDDSDH</sequence>